<sequence>MKTKTVLRLEEGVKLERLERGGRADGCVAFRVSAPSLHVKRLYADEEAARRAFARWLAALIEKRRASTLHDRVVCDGFLQREDHASALET</sequence>
<evidence type="ECO:0000313" key="1">
    <source>
        <dbReference type="EMBL" id="MET4682697.1"/>
    </source>
</evidence>
<dbReference type="EMBL" id="JBEPTF010000001">
    <property type="protein sequence ID" value="MET4682697.1"/>
    <property type="molecule type" value="Genomic_DNA"/>
</dbReference>
<comment type="caution">
    <text evidence="1">The sequence shown here is derived from an EMBL/GenBank/DDBJ whole genome shotgun (WGS) entry which is preliminary data.</text>
</comment>
<name>A0ABV2R810_9CAUL</name>
<dbReference type="Proteomes" id="UP001549313">
    <property type="component" value="Unassembled WGS sequence"/>
</dbReference>
<protein>
    <recommendedName>
        <fullName evidence="3">DUF1488 family protein</fullName>
    </recommendedName>
</protein>
<proteinExistence type="predicted"/>
<keyword evidence="2" id="KW-1185">Reference proteome</keyword>
<reference evidence="1 2" key="1">
    <citation type="submission" date="2024-06" db="EMBL/GenBank/DDBJ databases">
        <title>Sorghum-associated microbial communities from plants grown in Nebraska, USA.</title>
        <authorList>
            <person name="Schachtman D."/>
        </authorList>
    </citation>
    <scope>NUCLEOTIDE SEQUENCE [LARGE SCALE GENOMIC DNA]</scope>
    <source>
        <strain evidence="1 2">2814</strain>
    </source>
</reference>
<accession>A0ABV2R810</accession>
<evidence type="ECO:0008006" key="3">
    <source>
        <dbReference type="Google" id="ProtNLM"/>
    </source>
</evidence>
<organism evidence="1 2">
    <name type="scientific">Brevundimonas faecalis</name>
    <dbReference type="NCBI Taxonomy" id="947378"/>
    <lineage>
        <taxon>Bacteria</taxon>
        <taxon>Pseudomonadati</taxon>
        <taxon>Pseudomonadota</taxon>
        <taxon>Alphaproteobacteria</taxon>
        <taxon>Caulobacterales</taxon>
        <taxon>Caulobacteraceae</taxon>
        <taxon>Brevundimonas</taxon>
    </lineage>
</organism>
<evidence type="ECO:0000313" key="2">
    <source>
        <dbReference type="Proteomes" id="UP001549313"/>
    </source>
</evidence>
<gene>
    <name evidence="1" type="ORF">ABIE19_000606</name>
</gene>
<dbReference type="RefSeq" id="WP_354087641.1">
    <property type="nucleotide sequence ID" value="NZ_JBEPTF010000001.1"/>
</dbReference>